<dbReference type="InterPro" id="IPR027417">
    <property type="entry name" value="P-loop_NTPase"/>
</dbReference>
<accession>A0A5N7BID5</accession>
<dbReference type="Proteomes" id="UP000326198">
    <property type="component" value="Unassembled WGS sequence"/>
</dbReference>
<dbReference type="OrthoDB" id="511599at2759"/>
<protein>
    <recommendedName>
        <fullName evidence="2">AAA protein C-terminal winged helix domain-containing protein</fullName>
    </recommendedName>
</protein>
<keyword evidence="4" id="KW-1185">Reference proteome</keyword>
<dbReference type="AlphaFoldDB" id="A0A5N7BID5"/>
<evidence type="ECO:0000313" key="3">
    <source>
        <dbReference type="EMBL" id="KAE8381347.1"/>
    </source>
</evidence>
<reference evidence="3 4" key="1">
    <citation type="submission" date="2019-04" db="EMBL/GenBank/DDBJ databases">
        <title>Friends and foes A comparative genomics studyof 23 Aspergillus species from section Flavi.</title>
        <authorList>
            <consortium name="DOE Joint Genome Institute"/>
            <person name="Kjaerbolling I."/>
            <person name="Vesth T."/>
            <person name="Frisvad J.C."/>
            <person name="Nybo J.L."/>
            <person name="Theobald S."/>
            <person name="Kildgaard S."/>
            <person name="Isbrandt T."/>
            <person name="Kuo A."/>
            <person name="Sato A."/>
            <person name="Lyhne E.K."/>
            <person name="Kogle M.E."/>
            <person name="Wiebenga A."/>
            <person name="Kun R.S."/>
            <person name="Lubbers R.J."/>
            <person name="Makela M.R."/>
            <person name="Barry K."/>
            <person name="Chovatia M."/>
            <person name="Clum A."/>
            <person name="Daum C."/>
            <person name="Haridas S."/>
            <person name="He G."/>
            <person name="LaButti K."/>
            <person name="Lipzen A."/>
            <person name="Mondo S."/>
            <person name="Riley R."/>
            <person name="Salamov A."/>
            <person name="Simmons B.A."/>
            <person name="Magnuson J.K."/>
            <person name="Henrissat B."/>
            <person name="Mortensen U.H."/>
            <person name="Larsen T.O."/>
            <person name="Devries R.P."/>
            <person name="Grigoriev I.V."/>
            <person name="Machida M."/>
            <person name="Baker S.E."/>
            <person name="Andersen M.R."/>
        </authorList>
    </citation>
    <scope>NUCLEOTIDE SEQUENCE [LARGE SCALE GENOMIC DNA]</scope>
    <source>
        <strain evidence="3 4">IBT 29228</strain>
    </source>
</reference>
<dbReference type="SUPFAM" id="SSF52540">
    <property type="entry name" value="P-loop containing nucleoside triphosphate hydrolases"/>
    <property type="match status" value="1"/>
</dbReference>
<dbReference type="PANTHER" id="PTHR36168">
    <property type="entry name" value="CHROMOSOME 1, WHOLE GENOME SHOTGUN SEQUENCE"/>
    <property type="match status" value="1"/>
</dbReference>
<evidence type="ECO:0000313" key="4">
    <source>
        <dbReference type="Proteomes" id="UP000326198"/>
    </source>
</evidence>
<dbReference type="Pfam" id="PF24913">
    <property type="entry name" value="WHD_AAA_fung"/>
    <property type="match status" value="1"/>
</dbReference>
<sequence>MPRVLRSLSYRYLTRGPYRVHQPAHSPRAPIRAGGTRRDEEGRFSRKFLETTATTLATAVMLGLGGYSYHLHYKRLVLQKIDNAFSPGFSTVELASLAQSNLDTENATTAQDQPFHVPRPEQPVIDAIVNGGATGSYWLIFGEKGAGKMSMLLQAMRDVHGGGVAMLEAHGDTEVFRLRLGKALDYEYHEDYIGALFSIKGPRDSTALLDVERALNKLEKVAVRRRTADSKPLVLIINNIHHVQDSPEGNHLLALLQQRAELWAASRLVTLVLTSDEYRTTELLRPNATRMQVMNVQDVPKDLAMQTLKKYRWDAFGQEVSSPTLDQIYSKVGGRLIFLDRIARAKDMLKACDAICAGEKRWFLSKCWILGKDMDDNAEDQQDYASAAMILAKTLVGMEKENDSELPGIPLHKAQELMTRTDFMQKLDQMNIVAIDAHAMVRADSMPMQNAFRSVCGEDGFEEQLEGTLERLDELESLGRTTELTVKDLVSSGGYEVIMQEKAGIEGRVLSVRRAKGQAEE</sequence>
<organism evidence="3 4">
    <name type="scientific">Aspergillus bertholletiae</name>
    <dbReference type="NCBI Taxonomy" id="1226010"/>
    <lineage>
        <taxon>Eukaryota</taxon>
        <taxon>Fungi</taxon>
        <taxon>Dikarya</taxon>
        <taxon>Ascomycota</taxon>
        <taxon>Pezizomycotina</taxon>
        <taxon>Eurotiomycetes</taxon>
        <taxon>Eurotiomycetidae</taxon>
        <taxon>Eurotiales</taxon>
        <taxon>Aspergillaceae</taxon>
        <taxon>Aspergillus</taxon>
        <taxon>Aspergillus subgen. Circumdati</taxon>
    </lineage>
</organism>
<gene>
    <name evidence="3" type="ORF">BDV26DRAFT_255790</name>
</gene>
<feature type="domain" description="AAA protein C-terminal winged helix" evidence="2">
    <location>
        <begin position="366"/>
        <end position="476"/>
    </location>
</feature>
<feature type="region of interest" description="Disordered" evidence="1">
    <location>
        <begin position="21"/>
        <end position="44"/>
    </location>
</feature>
<proteinExistence type="predicted"/>
<evidence type="ECO:0000256" key="1">
    <source>
        <dbReference type="SAM" id="MobiDB-lite"/>
    </source>
</evidence>
<dbReference type="EMBL" id="ML736172">
    <property type="protein sequence ID" value="KAE8381347.1"/>
    <property type="molecule type" value="Genomic_DNA"/>
</dbReference>
<name>A0A5N7BID5_9EURO</name>
<dbReference type="InterPro" id="IPR056808">
    <property type="entry name" value="HTH_AAA"/>
</dbReference>
<evidence type="ECO:0000259" key="2">
    <source>
        <dbReference type="Pfam" id="PF24913"/>
    </source>
</evidence>
<dbReference type="PANTHER" id="PTHR36168:SF4">
    <property type="entry name" value="ORC1-LIKE AAA ATPASE DOMAIN-CONTAINING PROTEIN"/>
    <property type="match status" value="1"/>
</dbReference>